<organism evidence="2 3">
    <name type="scientific">Sphingomonas lycopersici</name>
    <dbReference type="NCBI Taxonomy" id="2951807"/>
    <lineage>
        <taxon>Bacteria</taxon>
        <taxon>Pseudomonadati</taxon>
        <taxon>Pseudomonadota</taxon>
        <taxon>Alphaproteobacteria</taxon>
        <taxon>Sphingomonadales</taxon>
        <taxon>Sphingomonadaceae</taxon>
        <taxon>Sphingomonas</taxon>
    </lineage>
</organism>
<dbReference type="AlphaFoldDB" id="A0AA42CSU7"/>
<comment type="caution">
    <text evidence="2">The sequence shown here is derived from an EMBL/GenBank/DDBJ whole genome shotgun (WGS) entry which is preliminary data.</text>
</comment>
<reference evidence="2" key="1">
    <citation type="submission" date="2022-06" db="EMBL/GenBank/DDBJ databases">
        <title>Sphingomonas sp. nov. isolated from rhizosphere soil of tomato.</title>
        <authorList>
            <person name="Dong H."/>
            <person name="Gao R."/>
        </authorList>
    </citation>
    <scope>NUCLEOTIDE SEQUENCE</scope>
    <source>
        <strain evidence="2">MMSM24</strain>
    </source>
</reference>
<feature type="compositionally biased region" description="Basic and acidic residues" evidence="1">
    <location>
        <begin position="10"/>
        <end position="20"/>
    </location>
</feature>
<sequence>MKPTHFRNALLDRGRGEPSQRRLKNSLPDPRLEPDAENAQRGQRGGNRDHRGSYTPAAAAISPLTAFDRAFASISSQCTTSLFEFTRR</sequence>
<evidence type="ECO:0000256" key="1">
    <source>
        <dbReference type="SAM" id="MobiDB-lite"/>
    </source>
</evidence>
<dbReference type="EMBL" id="JANFAV010000001">
    <property type="protein sequence ID" value="MCW6533706.1"/>
    <property type="molecule type" value="Genomic_DNA"/>
</dbReference>
<protein>
    <submittedName>
        <fullName evidence="2">Uncharacterized protein</fullName>
    </submittedName>
</protein>
<dbReference type="Proteomes" id="UP001165565">
    <property type="component" value="Unassembled WGS sequence"/>
</dbReference>
<evidence type="ECO:0000313" key="3">
    <source>
        <dbReference type="Proteomes" id="UP001165565"/>
    </source>
</evidence>
<accession>A0AA42CSU7</accession>
<name>A0AA42CSU7_9SPHN</name>
<evidence type="ECO:0000313" key="2">
    <source>
        <dbReference type="EMBL" id="MCW6533706.1"/>
    </source>
</evidence>
<feature type="region of interest" description="Disordered" evidence="1">
    <location>
        <begin position="1"/>
        <end position="57"/>
    </location>
</feature>
<keyword evidence="3" id="KW-1185">Reference proteome</keyword>
<gene>
    <name evidence="2" type="ORF">NEE01_02790</name>
</gene>
<proteinExistence type="predicted"/>